<name>A0AAV4X7L5_9ARAC</name>
<dbReference type="EMBL" id="BPLQ01015704">
    <property type="protein sequence ID" value="GIY89970.1"/>
    <property type="molecule type" value="Genomic_DNA"/>
</dbReference>
<comment type="caution">
    <text evidence="1">The sequence shown here is derived from an EMBL/GenBank/DDBJ whole genome shotgun (WGS) entry which is preliminary data.</text>
</comment>
<dbReference type="AlphaFoldDB" id="A0AAV4X7L5"/>
<organism evidence="1 2">
    <name type="scientific">Caerostris darwini</name>
    <dbReference type="NCBI Taxonomy" id="1538125"/>
    <lineage>
        <taxon>Eukaryota</taxon>
        <taxon>Metazoa</taxon>
        <taxon>Ecdysozoa</taxon>
        <taxon>Arthropoda</taxon>
        <taxon>Chelicerata</taxon>
        <taxon>Arachnida</taxon>
        <taxon>Araneae</taxon>
        <taxon>Araneomorphae</taxon>
        <taxon>Entelegynae</taxon>
        <taxon>Araneoidea</taxon>
        <taxon>Araneidae</taxon>
        <taxon>Caerostris</taxon>
    </lineage>
</organism>
<evidence type="ECO:0000313" key="1">
    <source>
        <dbReference type="EMBL" id="GIY89970.1"/>
    </source>
</evidence>
<protein>
    <submittedName>
        <fullName evidence="1">Uncharacterized protein</fullName>
    </submittedName>
</protein>
<gene>
    <name evidence="1" type="ORF">CDAR_605081</name>
</gene>
<sequence>MKCVSAKLFLFKPMRYLSRHMSKARKHSRKISSWLAYFKITTLRKSFDWRELVFEMSLRPTLSANPSLAKKTKYRLATRLSLLPLFPYPSSEH</sequence>
<proteinExistence type="predicted"/>
<dbReference type="Proteomes" id="UP001054837">
    <property type="component" value="Unassembled WGS sequence"/>
</dbReference>
<evidence type="ECO:0000313" key="2">
    <source>
        <dbReference type="Proteomes" id="UP001054837"/>
    </source>
</evidence>
<accession>A0AAV4X7L5</accession>
<keyword evidence="2" id="KW-1185">Reference proteome</keyword>
<reference evidence="1 2" key="1">
    <citation type="submission" date="2021-06" db="EMBL/GenBank/DDBJ databases">
        <title>Caerostris darwini draft genome.</title>
        <authorList>
            <person name="Kono N."/>
            <person name="Arakawa K."/>
        </authorList>
    </citation>
    <scope>NUCLEOTIDE SEQUENCE [LARGE SCALE GENOMIC DNA]</scope>
</reference>